<dbReference type="SUPFAM" id="SSF51658">
    <property type="entry name" value="Xylose isomerase-like"/>
    <property type="match status" value="1"/>
</dbReference>
<accession>H8H0F8</accession>
<dbReference type="Gene3D" id="3.20.20.150">
    <property type="entry name" value="Divalent-metal-dependent TIM barrel enzymes"/>
    <property type="match status" value="1"/>
</dbReference>
<proteinExistence type="predicted"/>
<dbReference type="Proteomes" id="UP000007575">
    <property type="component" value="Plasmid P1"/>
</dbReference>
<keyword evidence="3" id="KW-1185">Reference proteome</keyword>
<name>H8H0F8_DEIGI</name>
<evidence type="ECO:0000256" key="1">
    <source>
        <dbReference type="SAM" id="MobiDB-lite"/>
    </source>
</evidence>
<protein>
    <submittedName>
        <fullName evidence="2">Xylose isomerase domain protein TIM barrel</fullName>
    </submittedName>
</protein>
<dbReference type="EMBL" id="CP002192">
    <property type="protein sequence ID" value="AFD27210.1"/>
    <property type="molecule type" value="Genomic_DNA"/>
</dbReference>
<evidence type="ECO:0000313" key="2">
    <source>
        <dbReference type="EMBL" id="AFD27210.1"/>
    </source>
</evidence>
<dbReference type="HOGENOM" id="CLU_1568153_0_0_0"/>
<reference evidence="2 3" key="1">
    <citation type="journal article" date="2012" name="PLoS ONE">
        <title>Genome sequence and transcriptome analysis of the radioresistant bacterium Deinococcus gobiensis: insights into the extreme environmental adaptations.</title>
        <authorList>
            <person name="Yuan M."/>
            <person name="Chen M."/>
            <person name="Zhang W."/>
            <person name="Lu W."/>
            <person name="Wang J."/>
            <person name="Yang M."/>
            <person name="Zhao P."/>
            <person name="Tang R."/>
            <person name="Li X."/>
            <person name="Hao Y."/>
            <person name="Zhou Z."/>
            <person name="Zhan Y."/>
            <person name="Yu H."/>
            <person name="Teng C."/>
            <person name="Yan Y."/>
            <person name="Ping S."/>
            <person name="Wang Y."/>
            <person name="Lin M."/>
        </authorList>
    </citation>
    <scope>NUCLEOTIDE SEQUENCE [LARGE SCALE GENOMIC DNA]</scope>
    <source>
        <strain evidence="3">DSM 21396 / JCM 16679 / CGMCC 1.7299 / I-0</strain>
        <plasmid evidence="2">P1</plasmid>
    </source>
</reference>
<gene>
    <name evidence="2" type="ordered locus">DGo_PA0324</name>
</gene>
<dbReference type="KEGG" id="dgo:DGo_PA0324"/>
<feature type="region of interest" description="Disordered" evidence="1">
    <location>
        <begin position="90"/>
        <end position="120"/>
    </location>
</feature>
<dbReference type="GO" id="GO:0016853">
    <property type="term" value="F:isomerase activity"/>
    <property type="evidence" value="ECO:0007669"/>
    <property type="project" value="UniProtKB-KW"/>
</dbReference>
<geneLocation type="plasmid" evidence="2 3">
    <name>P1</name>
</geneLocation>
<keyword evidence="2" id="KW-0413">Isomerase</keyword>
<dbReference type="AlphaFoldDB" id="H8H0F8"/>
<dbReference type="InterPro" id="IPR036237">
    <property type="entry name" value="Xyl_isomerase-like_sf"/>
</dbReference>
<organism evidence="2 3">
    <name type="scientific">Deinococcus gobiensis (strain DSM 21396 / JCM 16679 / CGMCC 1.7299 / I-0)</name>
    <dbReference type="NCBI Taxonomy" id="745776"/>
    <lineage>
        <taxon>Bacteria</taxon>
        <taxon>Thermotogati</taxon>
        <taxon>Deinococcota</taxon>
        <taxon>Deinococci</taxon>
        <taxon>Deinococcales</taxon>
        <taxon>Deinococcaceae</taxon>
        <taxon>Deinococcus</taxon>
    </lineage>
</organism>
<sequence length="170" mass="19107">MTCPITLFTGQWADVPLAELAPLARQMGYDGLELTCSDDHFDMHAALTDPGYVERQRTLLAEHDLRCFAVSNHLGDQVVCKPIDTRHRPILPSESGKTAAGWPTPAGHPGHERHGPRRRPLWSENRDGIYRFECLAQHLYLPTHRSGLLGRRLRGLPPALTAGPRYFRRG</sequence>
<dbReference type="PATRIC" id="fig|745776.4.peg.3358"/>
<keyword evidence="2" id="KW-0614">Plasmid</keyword>
<evidence type="ECO:0000313" key="3">
    <source>
        <dbReference type="Proteomes" id="UP000007575"/>
    </source>
</evidence>